<dbReference type="InterPro" id="IPR036188">
    <property type="entry name" value="FAD/NAD-bd_sf"/>
</dbReference>
<gene>
    <name evidence="2" type="ORF">ACIB24_11650</name>
</gene>
<reference evidence="2 3" key="1">
    <citation type="submission" date="2024-10" db="EMBL/GenBank/DDBJ databases">
        <title>The Natural Products Discovery Center: Release of the First 8490 Sequenced Strains for Exploring Actinobacteria Biosynthetic Diversity.</title>
        <authorList>
            <person name="Kalkreuter E."/>
            <person name="Kautsar S.A."/>
            <person name="Yang D."/>
            <person name="Bader C.D."/>
            <person name="Teijaro C.N."/>
            <person name="Fluegel L."/>
            <person name="Davis C.M."/>
            <person name="Simpson J.R."/>
            <person name="Lauterbach L."/>
            <person name="Steele A.D."/>
            <person name="Gui C."/>
            <person name="Meng S."/>
            <person name="Li G."/>
            <person name="Viehrig K."/>
            <person name="Ye F."/>
            <person name="Su P."/>
            <person name="Kiefer A.F."/>
            <person name="Nichols A."/>
            <person name="Cepeda A.J."/>
            <person name="Yan W."/>
            <person name="Fan B."/>
            <person name="Jiang Y."/>
            <person name="Adhikari A."/>
            <person name="Zheng C.-J."/>
            <person name="Schuster L."/>
            <person name="Cowan T.M."/>
            <person name="Smanski M.J."/>
            <person name="Chevrette M.G."/>
            <person name="De Carvalho L.P.S."/>
            <person name="Shen B."/>
        </authorList>
    </citation>
    <scope>NUCLEOTIDE SEQUENCE [LARGE SCALE GENOMIC DNA]</scope>
    <source>
        <strain evidence="2 3">NPDC049639</strain>
    </source>
</reference>
<sequence>MSHRGLSLWFDQVAEDGDPLRPRRPLDGDFDADVCIVGGGLTGLWTAYYLARARPDLRIVVLEARIAGFGASGRNGGWCSALFPVTTGALVRRYGAEAALAMRAAMNDTVREVGDVAAAEEIACDYRRGGTLYLARTTVQRDRARAGVEDDEALGSPDGLTWLSATEAAEQVGVAGVLGAAYTPHCARLQPARLVRGLARVVEGRGVSLFEESPALRLEPGRAVTSTGTVHAKVVVRATEAWTARLPGSRRDVVPVYSLMVATRPLPQSFWDVAGLARGQTFTDERHLIIYGQRTADDRLAFGGRGAPYHFGSTIAPANDRSERVFAKLRLTLRELFPGLSRDDFTHAWGGPLGIPRDWHASVGLDPATGLAWAGGYVGDGLATTNLAGRTLRDLSLRQLGLGAETSLTTLPWVDHRSPQWEPEPLRWLGVNAGLLAMSTADAEERLTRHPSVTARLLAPLLGH</sequence>
<dbReference type="Gene3D" id="3.50.50.60">
    <property type="entry name" value="FAD/NAD(P)-binding domain"/>
    <property type="match status" value="1"/>
</dbReference>
<evidence type="ECO:0000259" key="1">
    <source>
        <dbReference type="Pfam" id="PF01266"/>
    </source>
</evidence>
<dbReference type="Gene3D" id="3.30.9.10">
    <property type="entry name" value="D-Amino Acid Oxidase, subunit A, domain 2"/>
    <property type="match status" value="1"/>
</dbReference>
<proteinExistence type="predicted"/>
<dbReference type="InterPro" id="IPR006076">
    <property type="entry name" value="FAD-dep_OxRdtase"/>
</dbReference>
<keyword evidence="3" id="KW-1185">Reference proteome</keyword>
<dbReference type="GO" id="GO:0016491">
    <property type="term" value="F:oxidoreductase activity"/>
    <property type="evidence" value="ECO:0007669"/>
    <property type="project" value="UniProtKB-KW"/>
</dbReference>
<feature type="domain" description="FAD dependent oxidoreductase" evidence="1">
    <location>
        <begin position="33"/>
        <end position="395"/>
    </location>
</feature>
<accession>A0ABW8ANN4</accession>
<evidence type="ECO:0000313" key="3">
    <source>
        <dbReference type="Proteomes" id="UP001612915"/>
    </source>
</evidence>
<evidence type="ECO:0000313" key="2">
    <source>
        <dbReference type="EMBL" id="MFI7587718.1"/>
    </source>
</evidence>
<keyword evidence="2" id="KW-0560">Oxidoreductase</keyword>
<protein>
    <submittedName>
        <fullName evidence="2">NAD(P)/FAD-dependent oxidoreductase</fullName>
        <ecNumber evidence="2">1.-.-.-</ecNumber>
    </submittedName>
</protein>
<organism evidence="2 3">
    <name type="scientific">Spongisporangium articulatum</name>
    <dbReference type="NCBI Taxonomy" id="3362603"/>
    <lineage>
        <taxon>Bacteria</taxon>
        <taxon>Bacillati</taxon>
        <taxon>Actinomycetota</taxon>
        <taxon>Actinomycetes</taxon>
        <taxon>Kineosporiales</taxon>
        <taxon>Kineosporiaceae</taxon>
        <taxon>Spongisporangium</taxon>
    </lineage>
</organism>
<dbReference type="SUPFAM" id="SSF51905">
    <property type="entry name" value="FAD/NAD(P)-binding domain"/>
    <property type="match status" value="1"/>
</dbReference>
<dbReference type="PANTHER" id="PTHR13847">
    <property type="entry name" value="SARCOSINE DEHYDROGENASE-RELATED"/>
    <property type="match status" value="1"/>
</dbReference>
<dbReference type="Pfam" id="PF01266">
    <property type="entry name" value="DAO"/>
    <property type="match status" value="1"/>
</dbReference>
<dbReference type="RefSeq" id="WP_398280424.1">
    <property type="nucleotide sequence ID" value="NZ_JBITLV010000003.1"/>
</dbReference>
<dbReference type="EC" id="1.-.-.-" evidence="2"/>
<dbReference type="PANTHER" id="PTHR13847:SF285">
    <property type="entry name" value="FAD DEPENDENT OXIDOREDUCTASE DOMAIN-CONTAINING PROTEIN"/>
    <property type="match status" value="1"/>
</dbReference>
<name>A0ABW8ANN4_9ACTN</name>
<dbReference type="Proteomes" id="UP001612915">
    <property type="component" value="Unassembled WGS sequence"/>
</dbReference>
<comment type="caution">
    <text evidence="2">The sequence shown here is derived from an EMBL/GenBank/DDBJ whole genome shotgun (WGS) entry which is preliminary data.</text>
</comment>
<dbReference type="EMBL" id="JBITLV010000003">
    <property type="protein sequence ID" value="MFI7587718.1"/>
    <property type="molecule type" value="Genomic_DNA"/>
</dbReference>